<dbReference type="Gene3D" id="3.90.320.10">
    <property type="match status" value="1"/>
</dbReference>
<proteinExistence type="predicted"/>
<feature type="non-terminal residue" evidence="1">
    <location>
        <position position="260"/>
    </location>
</feature>
<dbReference type="SUPFAM" id="SSF52980">
    <property type="entry name" value="Restriction endonuclease-like"/>
    <property type="match status" value="1"/>
</dbReference>
<feature type="non-terminal residue" evidence="1">
    <location>
        <position position="1"/>
    </location>
</feature>
<name>X1U5U6_9ZZZZ</name>
<protein>
    <recommendedName>
        <fullName evidence="2">YqaJ viral recombinase domain-containing protein</fullName>
    </recommendedName>
</protein>
<dbReference type="InterPro" id="IPR011335">
    <property type="entry name" value="Restrct_endonuc-II-like"/>
</dbReference>
<accession>X1U5U6</accession>
<comment type="caution">
    <text evidence="1">The sequence shown here is derived from an EMBL/GenBank/DDBJ whole genome shotgun (WGS) entry which is preliminary data.</text>
</comment>
<dbReference type="InterPro" id="IPR011604">
    <property type="entry name" value="PDDEXK-like_dom_sf"/>
</dbReference>
<dbReference type="AlphaFoldDB" id="X1U5U6"/>
<organism evidence="1">
    <name type="scientific">marine sediment metagenome</name>
    <dbReference type="NCBI Taxonomy" id="412755"/>
    <lineage>
        <taxon>unclassified sequences</taxon>
        <taxon>metagenomes</taxon>
        <taxon>ecological metagenomes</taxon>
    </lineage>
</organism>
<sequence length="260" mass="28859">RLRRWASKVYPTDDKPTEFKELGQVMESVVLDWAERGLGKLQRGRRVTLGRLAVNLDGETADAIPVEGKTSGLTGPVYGEWGEAGTDQVPIWVTPQVHAQMMATGADHAYVAALLGGRGFVLYRIPRSHALCNHICVVVDEFWEKYVKTKTPPPDTETTSLAVLESIRREPKSTTAIEAVPRAEWQTADIVELANKICERGDIVEHYQKASKVVNFADKLRKAVRAHVLTLMGDAEQLLLPDGRKVTYMPQSRTGIDKDA</sequence>
<evidence type="ECO:0000313" key="1">
    <source>
        <dbReference type="EMBL" id="GAJ12874.1"/>
    </source>
</evidence>
<reference evidence="1" key="1">
    <citation type="journal article" date="2014" name="Front. Microbiol.">
        <title>High frequency of phylogenetically diverse reductive dehalogenase-homologous genes in deep subseafloor sedimentary metagenomes.</title>
        <authorList>
            <person name="Kawai M."/>
            <person name="Futagami T."/>
            <person name="Toyoda A."/>
            <person name="Takaki Y."/>
            <person name="Nishi S."/>
            <person name="Hori S."/>
            <person name="Arai W."/>
            <person name="Tsubouchi T."/>
            <person name="Morono Y."/>
            <person name="Uchiyama I."/>
            <person name="Ito T."/>
            <person name="Fujiyama A."/>
            <person name="Inagaki F."/>
            <person name="Takami H."/>
        </authorList>
    </citation>
    <scope>NUCLEOTIDE SEQUENCE</scope>
    <source>
        <strain evidence="1">Expedition CK06-06</strain>
    </source>
</reference>
<evidence type="ECO:0008006" key="2">
    <source>
        <dbReference type="Google" id="ProtNLM"/>
    </source>
</evidence>
<gene>
    <name evidence="1" type="ORF">S12H4_42246</name>
</gene>
<dbReference type="EMBL" id="BARW01025826">
    <property type="protein sequence ID" value="GAJ12874.1"/>
    <property type="molecule type" value="Genomic_DNA"/>
</dbReference>